<protein>
    <submittedName>
        <fullName evidence="2">Uncharacterized protein LOC136078433</fullName>
    </submittedName>
</protein>
<reference evidence="2" key="1">
    <citation type="submission" date="2025-08" db="UniProtKB">
        <authorList>
            <consortium name="RefSeq"/>
        </authorList>
    </citation>
    <scope>IDENTIFICATION</scope>
</reference>
<dbReference type="RefSeq" id="XP_065650279.1">
    <property type="nucleotide sequence ID" value="XM_065794207.1"/>
</dbReference>
<dbReference type="PANTHER" id="PTHR33395">
    <property type="entry name" value="TRANSCRIPTASE, PUTATIVE-RELATED-RELATED"/>
    <property type="match status" value="1"/>
</dbReference>
<evidence type="ECO:0000313" key="2">
    <source>
        <dbReference type="RefSeq" id="XP_065650279.1"/>
    </source>
</evidence>
<accession>A0ABM4BMH6</accession>
<sequence length="157" mass="18155">MEVIGKNKQDHGNTLPKYVYTEDERTVINERKVIAESFNNFFINVGQNLANKITPGNKNFNSYIKDEDCVMYELEVSPDELRFAFNMLKPNKSSGLDDICPRVVKEVFDIIENPLLIIFNLSFNNGIFPNLLKLARVVFKDRDISKLSNYRPISILF</sequence>
<dbReference type="Proteomes" id="UP001652625">
    <property type="component" value="Chromosome 03"/>
</dbReference>
<proteinExistence type="predicted"/>
<dbReference type="PANTHER" id="PTHR33395:SF22">
    <property type="entry name" value="REVERSE TRANSCRIPTASE DOMAIN-CONTAINING PROTEIN"/>
    <property type="match status" value="1"/>
</dbReference>
<evidence type="ECO:0000313" key="1">
    <source>
        <dbReference type="Proteomes" id="UP001652625"/>
    </source>
</evidence>
<gene>
    <name evidence="2" type="primary">LOC136078433</name>
</gene>
<dbReference type="GeneID" id="136078433"/>
<organism evidence="1 2">
    <name type="scientific">Hydra vulgaris</name>
    <name type="common">Hydra</name>
    <name type="synonym">Hydra attenuata</name>
    <dbReference type="NCBI Taxonomy" id="6087"/>
    <lineage>
        <taxon>Eukaryota</taxon>
        <taxon>Metazoa</taxon>
        <taxon>Cnidaria</taxon>
        <taxon>Hydrozoa</taxon>
        <taxon>Hydroidolina</taxon>
        <taxon>Anthoathecata</taxon>
        <taxon>Aplanulata</taxon>
        <taxon>Hydridae</taxon>
        <taxon>Hydra</taxon>
    </lineage>
</organism>
<keyword evidence="1" id="KW-1185">Reference proteome</keyword>
<name>A0ABM4BMH6_HYDVU</name>